<evidence type="ECO:0000256" key="4">
    <source>
        <dbReference type="ARBA" id="ARBA00022840"/>
    </source>
</evidence>
<dbReference type="InterPro" id="IPR050763">
    <property type="entry name" value="ABC_transporter_ATP-binding"/>
</dbReference>
<dbReference type="OrthoDB" id="9775135at2"/>
<evidence type="ECO:0000256" key="2">
    <source>
        <dbReference type="ARBA" id="ARBA00022448"/>
    </source>
</evidence>
<evidence type="ECO:0000259" key="5">
    <source>
        <dbReference type="PROSITE" id="PS50893"/>
    </source>
</evidence>
<reference evidence="6 7" key="1">
    <citation type="submission" date="2009-06" db="EMBL/GenBank/DDBJ databases">
        <title>Complete sequence of Thermotogales bacterium TBF 19.5.1.</title>
        <authorList>
            <consortium name="US DOE Joint Genome Institute"/>
            <person name="Lucas S."/>
            <person name="Copeland A."/>
            <person name="Lapidus A."/>
            <person name="Glavina del Rio T."/>
            <person name="Tice H."/>
            <person name="Bruce D."/>
            <person name="Goodwin L."/>
            <person name="Pitluck S."/>
            <person name="Chertkov O."/>
            <person name="Brettin T."/>
            <person name="Detter J.C."/>
            <person name="Han C."/>
            <person name="Schmutz J."/>
            <person name="Larimer F."/>
            <person name="Land M."/>
            <person name="Hauser L."/>
            <person name="Kyrpides N."/>
            <person name="Ovchinnikova G."/>
            <person name="Noll K."/>
        </authorList>
    </citation>
    <scope>NUCLEOTIDE SEQUENCE [LARGE SCALE GENOMIC DNA]</scope>
    <source>
        <strain evidence="7">ATCC BAA-1733 / DSM 21960 / TBF 19.5.1</strain>
    </source>
</reference>
<dbReference type="Pfam" id="PF00005">
    <property type="entry name" value="ABC_tran"/>
    <property type="match status" value="1"/>
</dbReference>
<dbReference type="STRING" id="521045.Kole_1193"/>
<keyword evidence="3" id="KW-0547">Nucleotide-binding</keyword>
<keyword evidence="2" id="KW-0813">Transport</keyword>
<keyword evidence="7" id="KW-1185">Reference proteome</keyword>
<dbReference type="InterPro" id="IPR027417">
    <property type="entry name" value="P-loop_NTPase"/>
</dbReference>
<reference evidence="6 7" key="2">
    <citation type="journal article" date="2011" name="J. Bacteriol.">
        <title>Genome Sequence of Kosmotoga olearia Strain TBF 19.5.1, a Thermophilic Bacterium with a Wide Growth Temperature Range, Isolated from the Troll B Oil Platform in the North Sea.</title>
        <authorList>
            <person name="Swithers K.S."/>
            <person name="Dipippo J.L."/>
            <person name="Bruce D.C."/>
            <person name="Detter C."/>
            <person name="Tapia R."/>
            <person name="Han S."/>
            <person name="Goodwin L.A."/>
            <person name="Han J."/>
            <person name="Woyke T."/>
            <person name="Pitluck S."/>
            <person name="Pennacchio L."/>
            <person name="Nolan M."/>
            <person name="Mikhailova N."/>
            <person name="Land M.L."/>
            <person name="Nesbo C.L."/>
            <person name="Gogarten J.P."/>
            <person name="Noll K.M."/>
        </authorList>
    </citation>
    <scope>NUCLEOTIDE SEQUENCE [LARGE SCALE GENOMIC DNA]</scope>
    <source>
        <strain evidence="7">ATCC BAA-1733 / DSM 21960 / TBF 19.5.1</strain>
    </source>
</reference>
<evidence type="ECO:0000256" key="3">
    <source>
        <dbReference type="ARBA" id="ARBA00022741"/>
    </source>
</evidence>
<dbReference type="EMBL" id="CP001634">
    <property type="protein sequence ID" value="ACR79893.1"/>
    <property type="molecule type" value="Genomic_DNA"/>
</dbReference>
<feature type="domain" description="ABC transporter" evidence="5">
    <location>
        <begin position="2"/>
        <end position="236"/>
    </location>
</feature>
<comment type="similarity">
    <text evidence="1">Belongs to the ABC transporter superfamily.</text>
</comment>
<dbReference type="InterPro" id="IPR003439">
    <property type="entry name" value="ABC_transporter-like_ATP-bd"/>
</dbReference>
<dbReference type="KEGG" id="kol:Kole_1193"/>
<sequence>MIEVSQVHKTFKSRKRTVKAVDGISFKAVPGEIFGLLGPNGAGKTTTLRMIVTLLKPDSGKISVFGYDTVEDAREVRKRVGFLTSDMKLAGSLSPRELMYFFGDLNHIERSVVEKRIEELAEYLGMKDFLDERVSKLSTGMKQKAAIAISLIHDPQVIIFDEPTNGLDIITARMVTEFIKDFKKQGKTIIISTHIMSVAEKLCDKVGIILKGKLVENDYLENLYEKYQMNDLEDIFFAVAEREGELADV</sequence>
<evidence type="ECO:0000313" key="6">
    <source>
        <dbReference type="EMBL" id="ACR79893.1"/>
    </source>
</evidence>
<dbReference type="PANTHER" id="PTHR42711">
    <property type="entry name" value="ABC TRANSPORTER ATP-BINDING PROTEIN"/>
    <property type="match status" value="1"/>
</dbReference>
<evidence type="ECO:0000256" key="1">
    <source>
        <dbReference type="ARBA" id="ARBA00005417"/>
    </source>
</evidence>
<dbReference type="Gene3D" id="3.40.50.300">
    <property type="entry name" value="P-loop containing nucleotide triphosphate hydrolases"/>
    <property type="match status" value="1"/>
</dbReference>
<organism evidence="6 7">
    <name type="scientific">Kosmotoga olearia (strain ATCC BAA-1733 / DSM 21960 / TBF 19.5.1)</name>
    <dbReference type="NCBI Taxonomy" id="521045"/>
    <lineage>
        <taxon>Bacteria</taxon>
        <taxon>Thermotogati</taxon>
        <taxon>Thermotogota</taxon>
        <taxon>Thermotogae</taxon>
        <taxon>Kosmotogales</taxon>
        <taxon>Kosmotogaceae</taxon>
        <taxon>Kosmotoga</taxon>
    </lineage>
</organism>
<keyword evidence="4" id="KW-0067">ATP-binding</keyword>
<protein>
    <submittedName>
        <fullName evidence="6">ABC transporter related</fullName>
    </submittedName>
</protein>
<accession>C5CIN1</accession>
<dbReference type="AlphaFoldDB" id="C5CIN1"/>
<dbReference type="eggNOG" id="COG4555">
    <property type="taxonomic scope" value="Bacteria"/>
</dbReference>
<dbReference type="SMART" id="SM00382">
    <property type="entry name" value="AAA"/>
    <property type="match status" value="1"/>
</dbReference>
<dbReference type="RefSeq" id="WP_015868550.1">
    <property type="nucleotide sequence ID" value="NC_012785.1"/>
</dbReference>
<name>C5CIN1_KOSOT</name>
<evidence type="ECO:0000313" key="7">
    <source>
        <dbReference type="Proteomes" id="UP000002382"/>
    </source>
</evidence>
<dbReference type="HOGENOM" id="CLU_000604_1_2_0"/>
<dbReference type="GO" id="GO:0016887">
    <property type="term" value="F:ATP hydrolysis activity"/>
    <property type="evidence" value="ECO:0007669"/>
    <property type="project" value="InterPro"/>
</dbReference>
<dbReference type="SUPFAM" id="SSF52540">
    <property type="entry name" value="P-loop containing nucleoside triphosphate hydrolases"/>
    <property type="match status" value="1"/>
</dbReference>
<dbReference type="InterPro" id="IPR003593">
    <property type="entry name" value="AAA+_ATPase"/>
</dbReference>
<dbReference type="PROSITE" id="PS50893">
    <property type="entry name" value="ABC_TRANSPORTER_2"/>
    <property type="match status" value="1"/>
</dbReference>
<dbReference type="Proteomes" id="UP000002382">
    <property type="component" value="Chromosome"/>
</dbReference>
<gene>
    <name evidence="6" type="ordered locus">Kole_1193</name>
</gene>
<proteinExistence type="inferred from homology"/>
<dbReference type="GO" id="GO:0005524">
    <property type="term" value="F:ATP binding"/>
    <property type="evidence" value="ECO:0007669"/>
    <property type="project" value="UniProtKB-KW"/>
</dbReference>
<dbReference type="PANTHER" id="PTHR42711:SF5">
    <property type="entry name" value="ABC TRANSPORTER ATP-BINDING PROTEIN NATA"/>
    <property type="match status" value="1"/>
</dbReference>